<accession>A0A0F9QWR9</accession>
<comment type="caution">
    <text evidence="3">The sequence shown here is derived from an EMBL/GenBank/DDBJ whole genome shotgun (WGS) entry which is preliminary data.</text>
</comment>
<comment type="similarity">
    <text evidence="1">Belongs to the short-chain dehydrogenases/reductases (SDR) family.</text>
</comment>
<name>A0A0F9QWR9_9ZZZZ</name>
<protein>
    <recommendedName>
        <fullName evidence="4">Short-chain dehydrogenase/reductase SDR</fullName>
    </recommendedName>
</protein>
<evidence type="ECO:0000256" key="2">
    <source>
        <dbReference type="ARBA" id="ARBA00023002"/>
    </source>
</evidence>
<dbReference type="Gene3D" id="3.40.50.720">
    <property type="entry name" value="NAD(P)-binding Rossmann-like Domain"/>
    <property type="match status" value="1"/>
</dbReference>
<dbReference type="PANTHER" id="PTHR43115:SF4">
    <property type="entry name" value="DEHYDROGENASE_REDUCTASE SDR FAMILY MEMBER 11"/>
    <property type="match status" value="1"/>
</dbReference>
<dbReference type="InterPro" id="IPR002347">
    <property type="entry name" value="SDR_fam"/>
</dbReference>
<dbReference type="PRINTS" id="PR00081">
    <property type="entry name" value="GDHRDH"/>
</dbReference>
<dbReference type="Pfam" id="PF00106">
    <property type="entry name" value="adh_short"/>
    <property type="match status" value="1"/>
</dbReference>
<dbReference type="EMBL" id="LAZR01004330">
    <property type="protein sequence ID" value="KKN09593.1"/>
    <property type="molecule type" value="Genomic_DNA"/>
</dbReference>
<evidence type="ECO:0000256" key="1">
    <source>
        <dbReference type="ARBA" id="ARBA00006484"/>
    </source>
</evidence>
<evidence type="ECO:0008006" key="4">
    <source>
        <dbReference type="Google" id="ProtNLM"/>
    </source>
</evidence>
<sequence length="308" mass="33833">MKQFKNKVAVITGAASGIGKAIAERCCAEGMKVVIADIETNALKKAEDEMKFKAASVISVVTDVSKQKDIKMLAKKTIDTYGAVHLLFNNAGVGAGGSIIRQTMNDYKWVMNVNLWGVIYGMYTFLPIMEKQNEDCHIINTSSAAGVVPGLGVYGITKFGITALSENFKWELKANNSKVKVSVLFPGIVNTGIIDSGRNRPADLNNPEITLSSKLIEEYTQLYNNAKQLYGGPLSMSTKTVADIVFNAIENEILFIFTDLASETGIKVRTEAMLNDMNILKKFVEKTGQSREKFFSDLMDQGYKSANY</sequence>
<keyword evidence="2" id="KW-0560">Oxidoreductase</keyword>
<evidence type="ECO:0000313" key="3">
    <source>
        <dbReference type="EMBL" id="KKN09593.1"/>
    </source>
</evidence>
<dbReference type="GO" id="GO:0016491">
    <property type="term" value="F:oxidoreductase activity"/>
    <property type="evidence" value="ECO:0007669"/>
    <property type="project" value="UniProtKB-KW"/>
</dbReference>
<proteinExistence type="inferred from homology"/>
<reference evidence="3" key="1">
    <citation type="journal article" date="2015" name="Nature">
        <title>Complex archaea that bridge the gap between prokaryotes and eukaryotes.</title>
        <authorList>
            <person name="Spang A."/>
            <person name="Saw J.H."/>
            <person name="Jorgensen S.L."/>
            <person name="Zaremba-Niedzwiedzka K."/>
            <person name="Martijn J."/>
            <person name="Lind A.E."/>
            <person name="van Eijk R."/>
            <person name="Schleper C."/>
            <person name="Guy L."/>
            <person name="Ettema T.J."/>
        </authorList>
    </citation>
    <scope>NUCLEOTIDE SEQUENCE</scope>
</reference>
<dbReference type="InterPro" id="IPR036291">
    <property type="entry name" value="NAD(P)-bd_dom_sf"/>
</dbReference>
<dbReference type="AlphaFoldDB" id="A0A0F9QWR9"/>
<dbReference type="PANTHER" id="PTHR43115">
    <property type="entry name" value="DEHYDROGENASE/REDUCTASE SDR FAMILY MEMBER 11"/>
    <property type="match status" value="1"/>
</dbReference>
<organism evidence="3">
    <name type="scientific">marine sediment metagenome</name>
    <dbReference type="NCBI Taxonomy" id="412755"/>
    <lineage>
        <taxon>unclassified sequences</taxon>
        <taxon>metagenomes</taxon>
        <taxon>ecological metagenomes</taxon>
    </lineage>
</organism>
<dbReference type="SUPFAM" id="SSF51735">
    <property type="entry name" value="NAD(P)-binding Rossmann-fold domains"/>
    <property type="match status" value="1"/>
</dbReference>
<gene>
    <name evidence="3" type="ORF">LCGC14_1045120</name>
</gene>
<dbReference type="CDD" id="cd05233">
    <property type="entry name" value="SDR_c"/>
    <property type="match status" value="1"/>
</dbReference>